<dbReference type="Proteomes" id="UP000324611">
    <property type="component" value="Unassembled WGS sequence"/>
</dbReference>
<dbReference type="SMART" id="SM00100">
    <property type="entry name" value="cNMP"/>
    <property type="match status" value="1"/>
</dbReference>
<dbReference type="Gene3D" id="2.60.120.10">
    <property type="entry name" value="Jelly Rolls"/>
    <property type="match status" value="1"/>
</dbReference>
<evidence type="ECO:0000313" key="3">
    <source>
        <dbReference type="Proteomes" id="UP000324611"/>
    </source>
</evidence>
<gene>
    <name evidence="2" type="ORF">F0L74_08560</name>
</gene>
<sequence>MFAPLFDFLEQFRSFSHEDKALISEQVHHRQVKEGELLLQEGSLARELFFISQGILKIVTINGKGNEVTQFFLKENQFCTILNSFNNQVPAHESIVAACNGELIVFPKDHLLRLYEQLPYMKELITGITQNTLLEKIRVRNGYMGEDAATRYEKFLEKQPEIALRVQLSDVASYLGVTPQSLSRIRKNMR</sequence>
<dbReference type="Pfam" id="PF00027">
    <property type="entry name" value="cNMP_binding"/>
    <property type="match status" value="1"/>
</dbReference>
<dbReference type="InterPro" id="IPR000595">
    <property type="entry name" value="cNMP-bd_dom"/>
</dbReference>
<comment type="caution">
    <text evidence="2">The sequence shown here is derived from an EMBL/GenBank/DDBJ whole genome shotgun (WGS) entry which is preliminary data.</text>
</comment>
<dbReference type="SUPFAM" id="SSF51206">
    <property type="entry name" value="cAMP-binding domain-like"/>
    <property type="match status" value="1"/>
</dbReference>
<keyword evidence="3" id="KW-1185">Reference proteome</keyword>
<dbReference type="CDD" id="cd00038">
    <property type="entry name" value="CAP_ED"/>
    <property type="match status" value="1"/>
</dbReference>
<dbReference type="InterPro" id="IPR014710">
    <property type="entry name" value="RmlC-like_jellyroll"/>
</dbReference>
<dbReference type="InterPro" id="IPR018490">
    <property type="entry name" value="cNMP-bd_dom_sf"/>
</dbReference>
<reference evidence="2 3" key="1">
    <citation type="submission" date="2019-09" db="EMBL/GenBank/DDBJ databases">
        <title>Chitinophaga ginsengihumi sp. nov., isolated from soil of ginseng rhizosphere.</title>
        <authorList>
            <person name="Lee J."/>
        </authorList>
    </citation>
    <scope>NUCLEOTIDE SEQUENCE [LARGE SCALE GENOMIC DNA]</scope>
    <source>
        <strain evidence="2 3">BN140078</strain>
    </source>
</reference>
<reference evidence="2 3" key="2">
    <citation type="submission" date="2019-09" db="EMBL/GenBank/DDBJ databases">
        <authorList>
            <person name="Jin C."/>
        </authorList>
    </citation>
    <scope>NUCLEOTIDE SEQUENCE [LARGE SCALE GENOMIC DNA]</scope>
    <source>
        <strain evidence="2 3">BN140078</strain>
    </source>
</reference>
<proteinExistence type="predicted"/>
<dbReference type="PROSITE" id="PS50042">
    <property type="entry name" value="CNMP_BINDING_3"/>
    <property type="match status" value="1"/>
</dbReference>
<accession>A0A5B2VWE7</accession>
<evidence type="ECO:0000313" key="2">
    <source>
        <dbReference type="EMBL" id="KAA2242577.1"/>
    </source>
</evidence>
<feature type="domain" description="Cyclic nucleotide-binding" evidence="1">
    <location>
        <begin position="11"/>
        <end position="114"/>
    </location>
</feature>
<protein>
    <submittedName>
        <fullName evidence="2">Crp/Fnr family transcriptional regulator</fullName>
    </submittedName>
</protein>
<evidence type="ECO:0000259" key="1">
    <source>
        <dbReference type="PROSITE" id="PS50042"/>
    </source>
</evidence>
<dbReference type="AlphaFoldDB" id="A0A5B2VWE7"/>
<dbReference type="EMBL" id="VUOC01000002">
    <property type="protein sequence ID" value="KAA2242577.1"/>
    <property type="molecule type" value="Genomic_DNA"/>
</dbReference>
<dbReference type="RefSeq" id="WP_149837449.1">
    <property type="nucleotide sequence ID" value="NZ_VUOC01000002.1"/>
</dbReference>
<organism evidence="2 3">
    <name type="scientific">Chitinophaga agrisoli</name>
    <dbReference type="NCBI Taxonomy" id="2607653"/>
    <lineage>
        <taxon>Bacteria</taxon>
        <taxon>Pseudomonadati</taxon>
        <taxon>Bacteroidota</taxon>
        <taxon>Chitinophagia</taxon>
        <taxon>Chitinophagales</taxon>
        <taxon>Chitinophagaceae</taxon>
        <taxon>Chitinophaga</taxon>
    </lineage>
</organism>
<name>A0A5B2VWE7_9BACT</name>